<feature type="region of interest" description="Disordered" evidence="1">
    <location>
        <begin position="1"/>
        <end position="24"/>
    </location>
</feature>
<organism evidence="2 3">
    <name type="scientific">Trichonephila inaurata madagascariensis</name>
    <dbReference type="NCBI Taxonomy" id="2747483"/>
    <lineage>
        <taxon>Eukaryota</taxon>
        <taxon>Metazoa</taxon>
        <taxon>Ecdysozoa</taxon>
        <taxon>Arthropoda</taxon>
        <taxon>Chelicerata</taxon>
        <taxon>Arachnida</taxon>
        <taxon>Araneae</taxon>
        <taxon>Araneomorphae</taxon>
        <taxon>Entelegynae</taxon>
        <taxon>Araneoidea</taxon>
        <taxon>Nephilidae</taxon>
        <taxon>Trichonephila</taxon>
        <taxon>Trichonephila inaurata</taxon>
    </lineage>
</organism>
<gene>
    <name evidence="2" type="ORF">TNIN_87451</name>
</gene>
<protein>
    <submittedName>
        <fullName evidence="2">Uncharacterized protein</fullName>
    </submittedName>
</protein>
<dbReference type="Proteomes" id="UP000886998">
    <property type="component" value="Unassembled WGS sequence"/>
</dbReference>
<reference evidence="2" key="1">
    <citation type="submission" date="2020-08" db="EMBL/GenBank/DDBJ databases">
        <title>Multicomponent nature underlies the extraordinary mechanical properties of spider dragline silk.</title>
        <authorList>
            <person name="Kono N."/>
            <person name="Nakamura H."/>
            <person name="Mori M."/>
            <person name="Yoshida Y."/>
            <person name="Ohtoshi R."/>
            <person name="Malay A.D."/>
            <person name="Moran D.A.P."/>
            <person name="Tomita M."/>
            <person name="Numata K."/>
            <person name="Arakawa K."/>
        </authorList>
    </citation>
    <scope>NUCLEOTIDE SEQUENCE</scope>
</reference>
<evidence type="ECO:0000313" key="3">
    <source>
        <dbReference type="Proteomes" id="UP000886998"/>
    </source>
</evidence>
<keyword evidence="3" id="KW-1185">Reference proteome</keyword>
<accession>A0A8X6YJG8</accession>
<evidence type="ECO:0000256" key="1">
    <source>
        <dbReference type="SAM" id="MobiDB-lite"/>
    </source>
</evidence>
<comment type="caution">
    <text evidence="2">The sequence shown here is derived from an EMBL/GenBank/DDBJ whole genome shotgun (WGS) entry which is preliminary data.</text>
</comment>
<dbReference type="EMBL" id="BMAV01019239">
    <property type="protein sequence ID" value="GFY72076.1"/>
    <property type="molecule type" value="Genomic_DNA"/>
</dbReference>
<dbReference type="AlphaFoldDB" id="A0A8X6YJG8"/>
<proteinExistence type="predicted"/>
<sequence length="80" mass="8916">MRPIDQPAQPGAANRKIKNDPHVNRLEKKPLSLLPCEKRNRSPVGSCFSVELQGMADRRAIPTACPSLGEQLTQFRYALC</sequence>
<name>A0A8X6YJG8_9ARAC</name>
<evidence type="ECO:0000313" key="2">
    <source>
        <dbReference type="EMBL" id="GFY72076.1"/>
    </source>
</evidence>